<dbReference type="EMBL" id="PXYK01000033">
    <property type="protein sequence ID" value="PSJ53640.1"/>
    <property type="molecule type" value="Genomic_DNA"/>
</dbReference>
<dbReference type="OrthoDB" id="8455801at2"/>
<evidence type="ECO:0000313" key="1">
    <source>
        <dbReference type="EMBL" id="PSJ53640.1"/>
    </source>
</evidence>
<gene>
    <name evidence="1" type="ORF">C7I84_25490</name>
</gene>
<name>A0A2P7RTT2_9HYPH</name>
<keyword evidence="2" id="KW-1185">Reference proteome</keyword>
<evidence type="ECO:0000313" key="2">
    <source>
        <dbReference type="Proteomes" id="UP000241229"/>
    </source>
</evidence>
<dbReference type="Proteomes" id="UP000241229">
    <property type="component" value="Unassembled WGS sequence"/>
</dbReference>
<organism evidence="1 2">
    <name type="scientific">Kumtagia ephedrae</name>
    <dbReference type="NCBI Taxonomy" id="2116701"/>
    <lineage>
        <taxon>Bacteria</taxon>
        <taxon>Pseudomonadati</taxon>
        <taxon>Pseudomonadota</taxon>
        <taxon>Alphaproteobacteria</taxon>
        <taxon>Hyphomicrobiales</taxon>
        <taxon>Phyllobacteriaceae</taxon>
        <taxon>Kumtagia</taxon>
    </lineage>
</organism>
<dbReference type="RefSeq" id="WP_106775030.1">
    <property type="nucleotide sequence ID" value="NZ_PXYK01000033.1"/>
</dbReference>
<protein>
    <submittedName>
        <fullName evidence="1">Uncharacterized protein</fullName>
    </submittedName>
</protein>
<proteinExistence type="predicted"/>
<comment type="caution">
    <text evidence="1">The sequence shown here is derived from an EMBL/GenBank/DDBJ whole genome shotgun (WGS) entry which is preliminary data.</text>
</comment>
<accession>A0A2P7RTT2</accession>
<reference evidence="1 2" key="1">
    <citation type="submission" date="2018-03" db="EMBL/GenBank/DDBJ databases">
        <title>The draft genome of Mesorhizobium sp. 6GN-30.</title>
        <authorList>
            <person name="Liu L."/>
            <person name="Li L."/>
            <person name="Wang T."/>
            <person name="Zhang X."/>
            <person name="Liang L."/>
        </authorList>
    </citation>
    <scope>NUCLEOTIDE SEQUENCE [LARGE SCALE GENOMIC DNA]</scope>
    <source>
        <strain evidence="1 2">6GN30</strain>
    </source>
</reference>
<dbReference type="AlphaFoldDB" id="A0A2P7RTT2"/>
<sequence>MSDLWAQTVKEIRSILEESTDDPVSSSTAANAWDLVTQIRSDHMPPTEVGRGYRPTICMSWNEVSPKGFQIEVHEDKYEFYRFFEGRTEIAELHHRAGDDFPPETLEKLHIISMIV</sequence>